<dbReference type="Proteomes" id="UP000233458">
    <property type="component" value="Chromosome"/>
</dbReference>
<keyword evidence="4" id="KW-1185">Reference proteome</keyword>
<evidence type="ECO:0000313" key="2">
    <source>
        <dbReference type="EMBL" id="AUG52499.1"/>
    </source>
</evidence>
<dbReference type="EMBL" id="NWTK01000009">
    <property type="protein sequence ID" value="PKR53383.1"/>
    <property type="molecule type" value="Genomic_DNA"/>
</dbReference>
<dbReference type="Proteomes" id="UP000233597">
    <property type="component" value="Unassembled WGS sequence"/>
</dbReference>
<evidence type="ECO:0000313" key="3">
    <source>
        <dbReference type="EMBL" id="PKR53383.1"/>
    </source>
</evidence>
<evidence type="ECO:0000313" key="4">
    <source>
        <dbReference type="Proteomes" id="UP000233458"/>
    </source>
</evidence>
<protein>
    <submittedName>
        <fullName evidence="3">Uncharacterized protein</fullName>
    </submittedName>
</protein>
<reference evidence="3 5" key="1">
    <citation type="submission" date="2017-09" db="EMBL/GenBank/DDBJ databases">
        <title>Biodiversity and function of Thalassospira species in the particle-attached aromatic-hydrocarbon-degrading consortia from the surface seawater of the South China Sea.</title>
        <authorList>
            <person name="Dong C."/>
            <person name="Liu R."/>
            <person name="Shao Z."/>
        </authorList>
    </citation>
    <scope>NUCLEOTIDE SEQUENCE [LARGE SCALE GENOMIC DNA]</scope>
    <source>
        <strain evidence="3 5">CSC1P2</strain>
    </source>
</reference>
<evidence type="ECO:0000313" key="5">
    <source>
        <dbReference type="Proteomes" id="UP000233597"/>
    </source>
</evidence>
<gene>
    <name evidence="3" type="ORF">COO20_14935</name>
    <name evidence="2" type="ORF">CSC3H3_07045</name>
</gene>
<sequence>MRTFADMRSSPERKIDEIDKILNLTDLSITRLSRYLFEHQERLREQADEARYEANTSRDRERNQEYFDEAEREIDLQRHKSKTEKYLQRARKKFNDEKTETKLTEILEFMKKTPEYLAVFGTQLQNSQKFYIEEILDKEISKISGEIDKKILG</sequence>
<organism evidence="3 5">
    <name type="scientific">Thalassospira marina</name>
    <dbReference type="NCBI Taxonomy" id="2048283"/>
    <lineage>
        <taxon>Bacteria</taxon>
        <taxon>Pseudomonadati</taxon>
        <taxon>Pseudomonadota</taxon>
        <taxon>Alphaproteobacteria</taxon>
        <taxon>Rhodospirillales</taxon>
        <taxon>Thalassospiraceae</taxon>
        <taxon>Thalassospira</taxon>
    </lineage>
</organism>
<feature type="compositionally biased region" description="Basic and acidic residues" evidence="1">
    <location>
        <begin position="46"/>
        <end position="65"/>
    </location>
</feature>
<name>A0A2N3KSD0_9PROT</name>
<dbReference type="EMBL" id="CP024199">
    <property type="protein sequence ID" value="AUG52499.1"/>
    <property type="molecule type" value="Genomic_DNA"/>
</dbReference>
<proteinExistence type="predicted"/>
<dbReference type="AlphaFoldDB" id="A0A2N3KSD0"/>
<evidence type="ECO:0000256" key="1">
    <source>
        <dbReference type="SAM" id="MobiDB-lite"/>
    </source>
</evidence>
<dbReference type="KEGG" id="thac:CSC3H3_07045"/>
<reference evidence="2 4" key="2">
    <citation type="submission" date="2017-10" db="EMBL/GenBank/DDBJ databases">
        <title>Biodiversity and function of Thalassospira species in the particle-attached aromatic-hydrocarbon-degrading consortia from the surface seawater of the China South Sea.</title>
        <authorList>
            <person name="Dong C."/>
            <person name="Liu R."/>
            <person name="Shao Z."/>
        </authorList>
    </citation>
    <scope>NUCLEOTIDE SEQUENCE [LARGE SCALE GENOMIC DNA]</scope>
    <source>
        <strain evidence="2 4">CSC3H3</strain>
    </source>
</reference>
<feature type="region of interest" description="Disordered" evidence="1">
    <location>
        <begin position="46"/>
        <end position="74"/>
    </location>
</feature>
<accession>A0A2N3KSD0</accession>